<reference evidence="3 4" key="1">
    <citation type="journal article" date="2019" name="Front. Microbiol.">
        <title>Genomes of Neutrophilic Sulfur-Oxidizing Chemolithoautotrophs Representing 9 Proteobacterial Species From 8 Genera.</title>
        <authorList>
            <person name="Watanabe T."/>
            <person name="Kojima H."/>
            <person name="Umezawa K."/>
            <person name="Hori C."/>
            <person name="Takasuka T.E."/>
            <person name="Kato Y."/>
            <person name="Fukui M."/>
        </authorList>
    </citation>
    <scope>NUCLEOTIDE SEQUENCE [LARGE SCALE GENOMIC DNA]</scope>
    <source>
        <strain evidence="3 4">TTN</strain>
    </source>
</reference>
<dbReference type="Pfam" id="PF22106">
    <property type="entry name" value="NGO1945_C"/>
    <property type="match status" value="1"/>
</dbReference>
<dbReference type="EMBL" id="BGOW01000003">
    <property type="protein sequence ID" value="GBL44738.1"/>
    <property type="molecule type" value="Genomic_DNA"/>
</dbReference>
<name>A0A401JAP6_9PROT</name>
<dbReference type="Proteomes" id="UP000286806">
    <property type="component" value="Unassembled WGS sequence"/>
</dbReference>
<gene>
    <name evidence="3" type="ORF">SFMTTN_0539</name>
</gene>
<evidence type="ECO:0000313" key="3">
    <source>
        <dbReference type="EMBL" id="GBL44738.1"/>
    </source>
</evidence>
<feature type="domain" description="NGO1945-like C-terminal" evidence="2">
    <location>
        <begin position="153"/>
        <end position="248"/>
    </location>
</feature>
<keyword evidence="4" id="KW-1185">Reference proteome</keyword>
<dbReference type="Pfam" id="PF09836">
    <property type="entry name" value="DUF2063"/>
    <property type="match status" value="1"/>
</dbReference>
<dbReference type="Gene3D" id="3.90.930.50">
    <property type="match status" value="1"/>
</dbReference>
<dbReference type="InterPro" id="IPR054098">
    <property type="entry name" value="NGO1945-like_C"/>
</dbReference>
<sequence>MSDAKAPELPAFQRYQLAFTAHLRDPRAHPRPRKVEARRMALYRELLYNSVESALLACFPVLRRILGQRKWGRLVRSFLAQHRSHTTYFRQIPDEFIQFLQHEWTPAADYPPFMLELAHYEWMELVLSVSTREADLSGLDSRADLLERCPVLNPVMALLNYAYPVHRLGPKFKPIEAPAQTTHLLMLRDLADRMRFIVLNPVSARLLSLLETGELSGRAALLKLAEEIHHPDPEIMLRFGLDMLQNLHAEQAILGTR</sequence>
<accession>A0A401JAP6</accession>
<feature type="domain" description="Putative DNA-binding" evidence="1">
    <location>
        <begin position="15"/>
        <end position="100"/>
    </location>
</feature>
<evidence type="ECO:0000259" key="2">
    <source>
        <dbReference type="Pfam" id="PF22106"/>
    </source>
</evidence>
<evidence type="ECO:0000259" key="1">
    <source>
        <dbReference type="Pfam" id="PF09836"/>
    </source>
</evidence>
<organism evidence="3 4">
    <name type="scientific">Sulfuriferula multivorans</name>
    <dbReference type="NCBI Taxonomy" id="1559896"/>
    <lineage>
        <taxon>Bacteria</taxon>
        <taxon>Pseudomonadati</taxon>
        <taxon>Pseudomonadota</taxon>
        <taxon>Betaproteobacteria</taxon>
        <taxon>Nitrosomonadales</taxon>
        <taxon>Sulfuricellaceae</taxon>
        <taxon>Sulfuriferula</taxon>
    </lineage>
</organism>
<dbReference type="Gene3D" id="1.10.150.690">
    <property type="entry name" value="DUF2063"/>
    <property type="match status" value="1"/>
</dbReference>
<dbReference type="RefSeq" id="WP_124703591.1">
    <property type="nucleotide sequence ID" value="NZ_BGOW01000003.1"/>
</dbReference>
<comment type="caution">
    <text evidence="3">The sequence shown here is derived from an EMBL/GenBank/DDBJ whole genome shotgun (WGS) entry which is preliminary data.</text>
</comment>
<dbReference type="InterPro" id="IPR044922">
    <property type="entry name" value="DUF2063_N_sf"/>
</dbReference>
<proteinExistence type="predicted"/>
<protein>
    <submittedName>
        <fullName evidence="3">Uncharacterized protein</fullName>
    </submittedName>
</protein>
<dbReference type="OrthoDB" id="4146344at2"/>
<evidence type="ECO:0000313" key="4">
    <source>
        <dbReference type="Proteomes" id="UP000286806"/>
    </source>
</evidence>
<dbReference type="AlphaFoldDB" id="A0A401JAP6"/>
<dbReference type="InterPro" id="IPR018640">
    <property type="entry name" value="DUF2063"/>
</dbReference>